<dbReference type="HOGENOM" id="CLU_008917_4_1_1"/>
<feature type="transmembrane region" description="Helical" evidence="12">
    <location>
        <begin position="217"/>
        <end position="245"/>
    </location>
</feature>
<evidence type="ECO:0000256" key="1">
    <source>
        <dbReference type="ARBA" id="ARBA00004477"/>
    </source>
</evidence>
<proteinExistence type="inferred from homology"/>
<dbReference type="OrthoDB" id="19039at2759"/>
<dbReference type="InterPro" id="IPR005599">
    <property type="entry name" value="GPI_mannosylTrfase"/>
</dbReference>
<keyword evidence="9 12" id="KW-0472">Membrane</keyword>
<dbReference type="PANTHER" id="PTHR22760">
    <property type="entry name" value="GLYCOSYLTRANSFERASE"/>
    <property type="match status" value="1"/>
</dbReference>
<protein>
    <recommendedName>
        <fullName evidence="12">Mannosyltransferase</fullName>
        <ecNumber evidence="12">2.4.1.-</ecNumber>
    </recommendedName>
</protein>
<feature type="transmembrane region" description="Helical" evidence="12">
    <location>
        <begin position="158"/>
        <end position="178"/>
    </location>
</feature>
<evidence type="ECO:0000256" key="11">
    <source>
        <dbReference type="ARBA" id="ARBA00048899"/>
    </source>
</evidence>
<dbReference type="GeneID" id="23886278"/>
<dbReference type="Pfam" id="PF03901">
    <property type="entry name" value="Glyco_transf_22"/>
    <property type="match status" value="1"/>
</dbReference>
<dbReference type="PHI-base" id="PHI:10355"/>
<feature type="transmembrane region" description="Helical" evidence="12">
    <location>
        <begin position="37"/>
        <end position="56"/>
    </location>
</feature>
<accession>J9VN17</accession>
<dbReference type="EMBL" id="CP003822">
    <property type="protein sequence ID" value="AFR93974.2"/>
    <property type="molecule type" value="Genomic_DNA"/>
</dbReference>
<keyword evidence="7 12" id="KW-0256">Endoplasmic reticulum</keyword>
<evidence type="ECO:0000256" key="3">
    <source>
        <dbReference type="ARBA" id="ARBA00007063"/>
    </source>
</evidence>
<reference evidence="13 14" key="1">
    <citation type="journal article" date="2014" name="PLoS Genet.">
        <title>Analysis of the genome and transcriptome of Cryptococcus neoformans var. grubii reveals complex RNA expression and microevolution leading to virulence attenuation.</title>
        <authorList>
            <person name="Janbon G."/>
            <person name="Ormerod K.L."/>
            <person name="Paulet D."/>
            <person name="Byrnes E.J.III."/>
            <person name="Yadav V."/>
            <person name="Chatterjee G."/>
            <person name="Mullapudi N."/>
            <person name="Hon C.C."/>
            <person name="Billmyre R.B."/>
            <person name="Brunel F."/>
            <person name="Bahn Y.S."/>
            <person name="Chen W."/>
            <person name="Chen Y."/>
            <person name="Chow E.W."/>
            <person name="Coppee J.Y."/>
            <person name="Floyd-Averette A."/>
            <person name="Gaillardin C."/>
            <person name="Gerik K.J."/>
            <person name="Goldberg J."/>
            <person name="Gonzalez-Hilarion S."/>
            <person name="Gujja S."/>
            <person name="Hamlin J.L."/>
            <person name="Hsueh Y.P."/>
            <person name="Ianiri G."/>
            <person name="Jones S."/>
            <person name="Kodira C.D."/>
            <person name="Kozubowski L."/>
            <person name="Lam W."/>
            <person name="Marra M."/>
            <person name="Mesner L.D."/>
            <person name="Mieczkowski P.A."/>
            <person name="Moyrand F."/>
            <person name="Nielsen K."/>
            <person name="Proux C."/>
            <person name="Rossignol T."/>
            <person name="Schein J.E."/>
            <person name="Sun S."/>
            <person name="Wollschlaeger C."/>
            <person name="Wood I.A."/>
            <person name="Zeng Q."/>
            <person name="Neuveglise C."/>
            <person name="Newlon C.S."/>
            <person name="Perfect J.R."/>
            <person name="Lodge J.K."/>
            <person name="Idnurm A."/>
            <person name="Stajich J.E."/>
            <person name="Kronstad J.W."/>
            <person name="Sanyal K."/>
            <person name="Heitman J."/>
            <person name="Fraser J.A."/>
            <person name="Cuomo C.A."/>
            <person name="Dietrich F.S."/>
        </authorList>
    </citation>
    <scope>NUCLEOTIDE SEQUENCE [LARGE SCALE GENOMIC DNA]</scope>
    <source>
        <strain evidence="14">H99 / ATCC 208821 / CBS 10515 / FGSC 9487</strain>
    </source>
</reference>
<evidence type="ECO:0000256" key="5">
    <source>
        <dbReference type="ARBA" id="ARBA00022679"/>
    </source>
</evidence>
<comment type="pathway">
    <text evidence="2">Protein modification; protein glycosylation.</text>
</comment>
<feature type="transmembrane region" description="Helical" evidence="12">
    <location>
        <begin position="432"/>
        <end position="453"/>
    </location>
</feature>
<dbReference type="AlphaFoldDB" id="J9VN17"/>
<dbReference type="GO" id="GO:0005789">
    <property type="term" value="C:endoplasmic reticulum membrane"/>
    <property type="evidence" value="ECO:0007669"/>
    <property type="project" value="UniProtKB-SubCell"/>
</dbReference>
<evidence type="ECO:0000313" key="14">
    <source>
        <dbReference type="Proteomes" id="UP000010091"/>
    </source>
</evidence>
<name>J9VN17_CRYN9</name>
<evidence type="ECO:0000256" key="4">
    <source>
        <dbReference type="ARBA" id="ARBA00022676"/>
    </source>
</evidence>
<sequence length="600" mass="66529">MISSSSCMSVPLPVPFIMAREQQQPAPRHLSPSRARCLNIVLSLLPFLVTFAHVFLSPYTKVEESFTLHAVHDVLAFGFNPRNLQLWDHVTFPGAVPRSFIPPTLLGILVYPFSVVSVASGAIKTKFGVQILVRLLLASLFSYSFNKLSCSLQKAFNVYLRVWFTMLSLSSFHIPYYAGRTLPNFMALPGVLWSISHIMTAQTATSEADRIASLRKAVIALTALATIVRLELALFVVPLALSLLVNRQVGFGQVLKWGILGGVGSLSISSAVDYHLWLPTLSHPSFPFKSHFQLFWPELSGLIYNAVEGHSAEWGVMPWHYYLSSSLPKLLAGNALLVGIAMGGWLLNKIGLDMMIKKAGDWDRLTDVRGVNKVMKVWALSMVTVIGALSFLGHKEWRFILPVLPILHIISALSASSLWSLRPSKLGNLMRLIVLVALGLNSLATIVTTFLSVGNYPGGEVWKVMEDIPGLHRQNASIYFPSYPLQTGATLFTFVHAHSVDGTGRGLGPWSAFPEAKEPRWIYNKSEDKMMENPISVWKSGIDFVVTGDCDQFLALPDKWVEVASVEGLDSIGRVPGTYRVQAKWGRKLTVFQRREDIQR</sequence>
<comment type="subcellular location">
    <subcellularLocation>
        <location evidence="1 12">Endoplasmic reticulum membrane</location>
        <topology evidence="1 12">Multi-pass membrane protein</topology>
    </subcellularLocation>
</comment>
<dbReference type="EC" id="2.4.1.-" evidence="12"/>
<keyword evidence="6 12" id="KW-0812">Transmembrane</keyword>
<feature type="transmembrane region" description="Helical" evidence="12">
    <location>
        <begin position="330"/>
        <end position="348"/>
    </location>
</feature>
<evidence type="ECO:0000256" key="9">
    <source>
        <dbReference type="ARBA" id="ARBA00023136"/>
    </source>
</evidence>
<keyword evidence="8 12" id="KW-1133">Transmembrane helix</keyword>
<dbReference type="GO" id="GO:0006487">
    <property type="term" value="P:protein N-linked glycosylation"/>
    <property type="evidence" value="ECO:0007669"/>
    <property type="project" value="TreeGrafter"/>
</dbReference>
<dbReference type="UniPathway" id="UPA00378"/>
<dbReference type="KEGG" id="cng:CNAG_02715"/>
<gene>
    <name evidence="13" type="ORF">CNAG_02715</name>
</gene>
<evidence type="ECO:0000256" key="12">
    <source>
        <dbReference type="RuleBase" id="RU363075"/>
    </source>
</evidence>
<evidence type="ECO:0000256" key="2">
    <source>
        <dbReference type="ARBA" id="ARBA00004922"/>
    </source>
</evidence>
<feature type="transmembrane region" description="Helical" evidence="12">
    <location>
        <begin position="399"/>
        <end position="420"/>
    </location>
</feature>
<dbReference type="Proteomes" id="UP000010091">
    <property type="component" value="Chromosome 3"/>
</dbReference>
<dbReference type="VEuPathDB" id="FungiDB:CNAG_02715"/>
<evidence type="ECO:0000313" key="13">
    <source>
        <dbReference type="EMBL" id="AFR93974.2"/>
    </source>
</evidence>
<keyword evidence="4 12" id="KW-0328">Glycosyltransferase</keyword>
<feature type="transmembrane region" description="Helical" evidence="12">
    <location>
        <begin position="374"/>
        <end position="393"/>
    </location>
</feature>
<feature type="transmembrane region" description="Helical" evidence="12">
    <location>
        <begin position="257"/>
        <end position="277"/>
    </location>
</feature>
<dbReference type="RefSeq" id="XP_012047927.1">
    <property type="nucleotide sequence ID" value="XM_012192537.1"/>
</dbReference>
<organism evidence="13 14">
    <name type="scientific">Cryptococcus neoformans (strain H99 / ATCC 208821 / CBS 10515 / FGSC 9487)</name>
    <name type="common">Cryptococcus neoformans var. grubii serotype A</name>
    <dbReference type="NCBI Taxonomy" id="235443"/>
    <lineage>
        <taxon>Eukaryota</taxon>
        <taxon>Fungi</taxon>
        <taxon>Dikarya</taxon>
        <taxon>Basidiomycota</taxon>
        <taxon>Agaricomycotina</taxon>
        <taxon>Tremellomycetes</taxon>
        <taxon>Tremellales</taxon>
        <taxon>Cryptococcaceae</taxon>
        <taxon>Cryptococcus</taxon>
        <taxon>Cryptococcus neoformans species complex</taxon>
    </lineage>
</organism>
<feature type="transmembrane region" description="Helical" evidence="12">
    <location>
        <begin position="100"/>
        <end position="120"/>
    </location>
</feature>
<keyword evidence="5" id="KW-0808">Transferase</keyword>
<evidence type="ECO:0000256" key="6">
    <source>
        <dbReference type="ARBA" id="ARBA00022692"/>
    </source>
</evidence>
<comment type="catalytic activity">
    <reaction evidence="11">
        <text>an alpha-D-Man-(1-&gt;2)-alpha-D-Man-(1-&gt;2)-alpha-D-Man-(1-&gt;3)-[alpha-D-Man-(1-&gt;2)-alpha-D-Man-(1-&gt;3)-alpha-D-Man-(1-&gt;6)]-beta-D-Man-(1-&gt;4)-beta-D-GlcNAc-(1-&gt;4)-alpha-D-GlcNAc-diphospho-di-trans,poly-cis-dolichol + a di-trans,poly-cis-dolichyl beta-D-mannosyl phosphate = an alpha-D-Man-(1-&gt;2)-alpha-D-Man-(1-&gt;2)-alpha-D-Man-(1-&gt;3)-[alpha-D-Man-(1-&gt;2)-alpha-D-Man-(1-&gt;3)-[alpha-D-Man-(1-&gt;6)]-alpha-D-Man-(1-&gt;6)]-beta-D-Man-(1-&gt;4)-beta-D-GlcNAc-(1-&gt;4)-alpha-D-GlcNAc-diphospho-di-trans,poly-cis-dolichol + a di-trans,poly-cis-dolichyl phosphate + H(+)</text>
        <dbReference type="Rhea" id="RHEA:29535"/>
        <dbReference type="Rhea" id="RHEA-COMP:19498"/>
        <dbReference type="Rhea" id="RHEA-COMP:19501"/>
        <dbReference type="Rhea" id="RHEA-COMP:19518"/>
        <dbReference type="Rhea" id="RHEA-COMP:19519"/>
        <dbReference type="ChEBI" id="CHEBI:15378"/>
        <dbReference type="ChEBI" id="CHEBI:57683"/>
        <dbReference type="ChEBI" id="CHEBI:58211"/>
        <dbReference type="ChEBI" id="CHEBI:132517"/>
        <dbReference type="ChEBI" id="CHEBI:132519"/>
        <dbReference type="EC" id="2.4.1.260"/>
    </reaction>
    <physiologicalReaction direction="left-to-right" evidence="11">
        <dbReference type="Rhea" id="RHEA:29536"/>
    </physiologicalReaction>
</comment>
<evidence type="ECO:0000256" key="8">
    <source>
        <dbReference type="ARBA" id="ARBA00022989"/>
    </source>
</evidence>
<evidence type="ECO:0000256" key="10">
    <source>
        <dbReference type="ARBA" id="ARBA00044721"/>
    </source>
</evidence>
<evidence type="ECO:0000256" key="7">
    <source>
        <dbReference type="ARBA" id="ARBA00022824"/>
    </source>
</evidence>
<comment type="function">
    <text evidence="10">Mannosyltransferase that operates in the biosynthetic pathway of dolichol-linked oligosaccharides, the glycan precursors employed in protein asparagine (N)-glycosylation. The assembly of dolichol-linked oligosaccharides begins on the cytosolic side of the endoplasmic reticulum membrane and finishes in its lumen. The sequential addition of sugars to dolichol pyrophosphate produces dolichol-linked oligosaccharides containing fourteen sugars, including two GlcNAcs, nine mannoses and three glucoses. Once assembled, the oligosaccharide is transferred from the lipid to nascent proteins by oligosaccharyltransferases. In the lumen of the endoplasmic reticulum, adds the eighth mannose residue in an alpha-1,6 linkage onto Man(7)GlcNAc(2)-PP-dolichol to produce Man(8)GlcNAc(2)-PP-dolichol.</text>
</comment>
<comment type="similarity">
    <text evidence="3 12">Belongs to the glycosyltransferase 22 family.</text>
</comment>
<dbReference type="PANTHER" id="PTHR22760:SF1">
    <property type="entry name" value="DOL-P-MAN:MAN(7)GLCNAC(2)-PP-DOL ALPHA-1,6-MANNOSYLTRANSFERASE"/>
    <property type="match status" value="1"/>
</dbReference>
<dbReference type="GO" id="GO:0052917">
    <property type="term" value="F:dol-P-Man:Man(7)GlcNAc(2)-PP-Dol alpha-1,6-mannosyltransferase activity"/>
    <property type="evidence" value="ECO:0007669"/>
    <property type="project" value="UniProtKB-EC"/>
</dbReference>
<keyword evidence="14" id="KW-1185">Reference proteome</keyword>